<comment type="similarity">
    <text evidence="1">Belongs to the beta/gamma-crystallin family.</text>
</comment>
<feature type="domain" description="Beta/gamma crystallin 'Greek key'" evidence="3">
    <location>
        <begin position="1"/>
        <end position="85"/>
    </location>
</feature>
<dbReference type="EMBL" id="KF126692">
    <property type="protein sequence ID" value="AIA94040.1"/>
    <property type="molecule type" value="Genomic_DNA"/>
</dbReference>
<dbReference type="SUPFAM" id="SSF49695">
    <property type="entry name" value="gamma-Crystallin-like"/>
    <property type="match status" value="1"/>
</dbReference>
<evidence type="ECO:0000259" key="3">
    <source>
        <dbReference type="SMART" id="SM00247"/>
    </source>
</evidence>
<dbReference type="Pfam" id="PF03995">
    <property type="entry name" value="Inhibitor_I36"/>
    <property type="match status" value="1"/>
</dbReference>
<feature type="non-terminal residue" evidence="4">
    <location>
        <position position="1"/>
    </location>
</feature>
<dbReference type="Gene3D" id="2.60.20.10">
    <property type="entry name" value="Crystallins"/>
    <property type="match status" value="1"/>
</dbReference>
<protein>
    <submittedName>
        <fullName evidence="4">CAZy families CBM6 protein</fullName>
    </submittedName>
</protein>
<evidence type="ECO:0000313" key="4">
    <source>
        <dbReference type="EMBL" id="AIA94040.1"/>
    </source>
</evidence>
<evidence type="ECO:0000256" key="2">
    <source>
        <dbReference type="ARBA" id="ARBA00022737"/>
    </source>
</evidence>
<dbReference type="InterPro" id="IPR001064">
    <property type="entry name" value="Beta/gamma_crystallin"/>
</dbReference>
<reference evidence="4" key="1">
    <citation type="journal article" date="2013" name="Environ. Microbiol.">
        <title>Seasonally variable intestinal metagenomes of the red palm weevil (Rhynchophorus ferrugineus).</title>
        <authorList>
            <person name="Jia S."/>
            <person name="Zhang X."/>
            <person name="Zhang G."/>
            <person name="Yin A."/>
            <person name="Zhang S."/>
            <person name="Li F."/>
            <person name="Wang L."/>
            <person name="Zhao D."/>
            <person name="Yun Q."/>
            <person name="Tala"/>
            <person name="Wang J."/>
            <person name="Sun G."/>
            <person name="Baabdullah M."/>
            <person name="Yu X."/>
            <person name="Hu S."/>
            <person name="Al-Mssallem I.S."/>
            <person name="Yu J."/>
        </authorList>
    </citation>
    <scope>NUCLEOTIDE SEQUENCE</scope>
</reference>
<proteinExistence type="inferred from homology"/>
<organism evidence="4">
    <name type="scientific">uncultured Cellvibrio sp</name>
    <dbReference type="NCBI Taxonomy" id="174586"/>
    <lineage>
        <taxon>Bacteria</taxon>
        <taxon>Pseudomonadati</taxon>
        <taxon>Pseudomonadota</taxon>
        <taxon>Gammaproteobacteria</taxon>
        <taxon>Cellvibrionales</taxon>
        <taxon>Cellvibrionaceae</taxon>
        <taxon>Cellvibrio</taxon>
        <taxon>environmental samples</taxon>
    </lineage>
</organism>
<dbReference type="AlphaFoldDB" id="A0A060CLS6"/>
<keyword evidence="2" id="KW-0677">Repeat</keyword>
<sequence length="113" mass="12309">PVCVFEHINFTGRQLCFAAGQLVPRLRNYGDFWNDRISSIAVAPGYTVRVCQHDGFAGRCSVYDRSVPNLVSQGFNDAISSLSVITRRGGGPDGPNVGRTSARMLAMTTCARR</sequence>
<accession>A0A060CLS6</accession>
<dbReference type="InterPro" id="IPR011024">
    <property type="entry name" value="G_crystallin-like"/>
</dbReference>
<dbReference type="SMART" id="SM00247">
    <property type="entry name" value="XTALbg"/>
    <property type="match status" value="1"/>
</dbReference>
<evidence type="ECO:0000256" key="1">
    <source>
        <dbReference type="ARBA" id="ARBA00009646"/>
    </source>
</evidence>
<name>A0A060CLS6_9GAMM</name>